<keyword evidence="1" id="KW-0472">Membrane</keyword>
<dbReference type="PANTHER" id="PTHR34473">
    <property type="entry name" value="UPF0699 TRANSMEMBRANE PROTEIN YDBS"/>
    <property type="match status" value="1"/>
</dbReference>
<accession>A0A2W7I189</accession>
<evidence type="ECO:0000256" key="1">
    <source>
        <dbReference type="SAM" id="Phobius"/>
    </source>
</evidence>
<organism evidence="3 4">
    <name type="scientific">Mesonia algae</name>
    <dbReference type="NCBI Taxonomy" id="213248"/>
    <lineage>
        <taxon>Bacteria</taxon>
        <taxon>Pseudomonadati</taxon>
        <taxon>Bacteroidota</taxon>
        <taxon>Flavobacteriia</taxon>
        <taxon>Flavobacteriales</taxon>
        <taxon>Flavobacteriaceae</taxon>
        <taxon>Mesonia</taxon>
    </lineage>
</organism>
<evidence type="ECO:0000313" key="4">
    <source>
        <dbReference type="Proteomes" id="UP000249542"/>
    </source>
</evidence>
<feature type="transmembrane region" description="Helical" evidence="1">
    <location>
        <begin position="39"/>
        <end position="59"/>
    </location>
</feature>
<dbReference type="PANTHER" id="PTHR34473:SF2">
    <property type="entry name" value="UPF0699 TRANSMEMBRANE PROTEIN YDBT"/>
    <property type="match status" value="1"/>
</dbReference>
<keyword evidence="1" id="KW-0812">Transmembrane</keyword>
<keyword evidence="1" id="KW-1133">Transmembrane helix</keyword>
<gene>
    <name evidence="3" type="ORF">LX95_01630</name>
</gene>
<dbReference type="InterPro" id="IPR005182">
    <property type="entry name" value="YdbS-like_PH"/>
</dbReference>
<name>A0A2W7I189_9FLAO</name>
<dbReference type="AlphaFoldDB" id="A0A2W7I189"/>
<protein>
    <recommendedName>
        <fullName evidence="2">YdbS-like PH domain-containing protein</fullName>
    </recommendedName>
</protein>
<dbReference type="EMBL" id="QKYV01000004">
    <property type="protein sequence ID" value="PZW40566.1"/>
    <property type="molecule type" value="Genomic_DNA"/>
</dbReference>
<dbReference type="RefSeq" id="WP_111540941.1">
    <property type="nucleotide sequence ID" value="NZ_QKYV01000004.1"/>
</dbReference>
<feature type="transmembrane region" description="Helical" evidence="1">
    <location>
        <begin position="65"/>
        <end position="89"/>
    </location>
</feature>
<feature type="domain" description="YdbS-like PH" evidence="2">
    <location>
        <begin position="92"/>
        <end position="170"/>
    </location>
</feature>
<proteinExistence type="predicted"/>
<reference evidence="3 4" key="1">
    <citation type="submission" date="2018-06" db="EMBL/GenBank/DDBJ databases">
        <title>Genomic Encyclopedia of Archaeal and Bacterial Type Strains, Phase II (KMG-II): from individual species to whole genera.</title>
        <authorList>
            <person name="Goeker M."/>
        </authorList>
    </citation>
    <scope>NUCLEOTIDE SEQUENCE [LARGE SCALE GENOMIC DNA]</scope>
    <source>
        <strain evidence="3 4">DSM 15361</strain>
    </source>
</reference>
<dbReference type="Proteomes" id="UP000249542">
    <property type="component" value="Unassembled WGS sequence"/>
</dbReference>
<dbReference type="Pfam" id="PF03703">
    <property type="entry name" value="bPH_2"/>
    <property type="match status" value="1"/>
</dbReference>
<comment type="caution">
    <text evidence="3">The sequence shown here is derived from an EMBL/GenBank/DDBJ whole genome shotgun (WGS) entry which is preliminary data.</text>
</comment>
<evidence type="ECO:0000313" key="3">
    <source>
        <dbReference type="EMBL" id="PZW40566.1"/>
    </source>
</evidence>
<evidence type="ECO:0000259" key="2">
    <source>
        <dbReference type="Pfam" id="PF03703"/>
    </source>
</evidence>
<keyword evidence="4" id="KW-1185">Reference proteome</keyword>
<sequence length="181" mass="20668">MATIEPHTNFTNNAISSQELPDYKLEALEKVSKRLLKKILTGLIVFLTLILIVAGVLYLKEWVKLNYIFVGVLSAIGLLLLLMFIYHFFAQKNYGYVVREKDILFQKGVLVIKTTIIPFNRVQHVSTTQSLFDKYFKLKNVKVFTAGGQGSDIKIPGLTPQKALQIKEWIAHKIVEEKIDE</sequence>